<dbReference type="InterPro" id="IPR006680">
    <property type="entry name" value="Amidohydro-rel"/>
</dbReference>
<dbReference type="InterPro" id="IPR011059">
    <property type="entry name" value="Metal-dep_hydrolase_composite"/>
</dbReference>
<dbReference type="Gene3D" id="2.30.40.10">
    <property type="entry name" value="Urease, subunit C, domain 1"/>
    <property type="match status" value="2"/>
</dbReference>
<protein>
    <submittedName>
        <fullName evidence="4">Amidohydrolase family protein</fullName>
    </submittedName>
</protein>
<evidence type="ECO:0000256" key="1">
    <source>
        <dbReference type="ARBA" id="ARBA00006745"/>
    </source>
</evidence>
<dbReference type="Pfam" id="PF01979">
    <property type="entry name" value="Amidohydro_1"/>
    <property type="match status" value="1"/>
</dbReference>
<dbReference type="InterPro" id="IPR050287">
    <property type="entry name" value="MTA/SAH_deaminase"/>
</dbReference>
<dbReference type="PANTHER" id="PTHR43794">
    <property type="entry name" value="AMINOHYDROLASE SSNA-RELATED"/>
    <property type="match status" value="1"/>
</dbReference>
<keyword evidence="2" id="KW-0378">Hydrolase</keyword>
<dbReference type="SUPFAM" id="SSF51338">
    <property type="entry name" value="Composite domain of metallo-dependent hydrolases"/>
    <property type="match status" value="1"/>
</dbReference>
<accession>A0A923MWD9</accession>
<evidence type="ECO:0000256" key="2">
    <source>
        <dbReference type="ARBA" id="ARBA00022801"/>
    </source>
</evidence>
<dbReference type="RefSeq" id="WP_187079100.1">
    <property type="nucleotide sequence ID" value="NZ_JACORT010000017.1"/>
</dbReference>
<dbReference type="PANTHER" id="PTHR43794:SF11">
    <property type="entry name" value="AMIDOHYDROLASE-RELATED DOMAIN-CONTAINING PROTEIN"/>
    <property type="match status" value="1"/>
</dbReference>
<evidence type="ECO:0000313" key="5">
    <source>
        <dbReference type="Proteomes" id="UP000608513"/>
    </source>
</evidence>
<evidence type="ECO:0000259" key="3">
    <source>
        <dbReference type="Pfam" id="PF01979"/>
    </source>
</evidence>
<dbReference type="EMBL" id="JACORT010000017">
    <property type="protein sequence ID" value="MBC5786360.1"/>
    <property type="molecule type" value="Genomic_DNA"/>
</dbReference>
<sequence>MSSLLIRNATAILTGVQGGAARAAGPDLRVKKGRIAAIGKLAPEPGERQIDASGCAIYPSWVNTHHHLFQSLLKGDAVGLNATLTPWLAATPMRLRPLMTENDFRLAARIGLLELALSGCGTVADHNYHYFPDMPYDTSAILFEEARKLGLRFVLCRGGGTQTRLETKDLSPPSRPETLEGFLADMRRLAKEYHDPSPDAMQRVVMAPTTPPHSMLPEEMRETARVARDLGLKLHSHLSETVHYHDSVWDKHGMKPVEFCETIGWLGDDVWFAHLVKLDEDEIATLGKTRTGIAHCPQSNGRLGSGIAPVRALEAAGAKISIGVDGAASNEAADMISETHAAWLMARARGGYEAVAHCRGGRGEGDAAGVTVEDVVRWGSAGGADVLGLDAVGTLEVGKAADFSVYGLDRDPRYFGLHDPAIGPVASGGTADLRYLFVAGKEVVRDGRVPNLDVLELGRQSREAVAALLARAG</sequence>
<comment type="caution">
    <text evidence="4">The sequence shown here is derived from an EMBL/GenBank/DDBJ whole genome shotgun (WGS) entry which is preliminary data.</text>
</comment>
<dbReference type="NCBIfam" id="NF009059">
    <property type="entry name" value="PRK12393.1"/>
    <property type="match status" value="1"/>
</dbReference>
<keyword evidence="5" id="KW-1185">Reference proteome</keyword>
<comment type="similarity">
    <text evidence="1">Belongs to the metallo-dependent hydrolases superfamily. ATZ/TRZ family.</text>
</comment>
<name>A0A923MWD9_9BURK</name>
<dbReference type="AlphaFoldDB" id="A0A923MWD9"/>
<proteinExistence type="inferred from homology"/>
<dbReference type="Gene3D" id="3.20.20.140">
    <property type="entry name" value="Metal-dependent hydrolases"/>
    <property type="match status" value="1"/>
</dbReference>
<dbReference type="Proteomes" id="UP000608513">
    <property type="component" value="Unassembled WGS sequence"/>
</dbReference>
<reference evidence="4" key="1">
    <citation type="submission" date="2020-08" db="EMBL/GenBank/DDBJ databases">
        <title>Ramlibacter sp. USB13 16S ribosomal RNA gene genome sequencing and assembly.</title>
        <authorList>
            <person name="Kang M."/>
        </authorList>
    </citation>
    <scope>NUCLEOTIDE SEQUENCE</scope>
    <source>
        <strain evidence="4">USB13</strain>
    </source>
</reference>
<dbReference type="InterPro" id="IPR032466">
    <property type="entry name" value="Metal_Hydrolase"/>
</dbReference>
<dbReference type="SUPFAM" id="SSF51556">
    <property type="entry name" value="Metallo-dependent hydrolases"/>
    <property type="match status" value="1"/>
</dbReference>
<dbReference type="GO" id="GO:0016810">
    <property type="term" value="F:hydrolase activity, acting on carbon-nitrogen (but not peptide) bonds"/>
    <property type="evidence" value="ECO:0007669"/>
    <property type="project" value="InterPro"/>
</dbReference>
<gene>
    <name evidence="4" type="ORF">H8N03_25710</name>
</gene>
<organism evidence="4 5">
    <name type="scientific">Ramlibacter cellulosilyticus</name>
    <dbReference type="NCBI Taxonomy" id="2764187"/>
    <lineage>
        <taxon>Bacteria</taxon>
        <taxon>Pseudomonadati</taxon>
        <taxon>Pseudomonadota</taxon>
        <taxon>Betaproteobacteria</taxon>
        <taxon>Burkholderiales</taxon>
        <taxon>Comamonadaceae</taxon>
        <taxon>Ramlibacter</taxon>
    </lineage>
</organism>
<dbReference type="CDD" id="cd01298">
    <property type="entry name" value="ATZ_TRZ_like"/>
    <property type="match status" value="1"/>
</dbReference>
<feature type="domain" description="Amidohydrolase-related" evidence="3">
    <location>
        <begin position="57"/>
        <end position="417"/>
    </location>
</feature>
<evidence type="ECO:0000313" key="4">
    <source>
        <dbReference type="EMBL" id="MBC5786360.1"/>
    </source>
</evidence>